<dbReference type="EMBL" id="CP046173">
    <property type="protein sequence ID" value="QIS21066.1"/>
    <property type="molecule type" value="Genomic_DNA"/>
</dbReference>
<gene>
    <name evidence="2" type="ORF">F6W96_24835</name>
</gene>
<protein>
    <recommendedName>
        <fullName evidence="4">Cyclase</fullName>
    </recommendedName>
</protein>
<evidence type="ECO:0008006" key="4">
    <source>
        <dbReference type="Google" id="ProtNLM"/>
    </source>
</evidence>
<keyword evidence="1" id="KW-0732">Signal</keyword>
<dbReference type="Proteomes" id="UP000500953">
    <property type="component" value="Chromosome"/>
</dbReference>
<dbReference type="AlphaFoldDB" id="A0A6G9Z7C4"/>
<evidence type="ECO:0000313" key="3">
    <source>
        <dbReference type="Proteomes" id="UP000500953"/>
    </source>
</evidence>
<name>A0A6G9Z7C4_9NOCA</name>
<organism evidence="2 3">
    <name type="scientific">Nocardia terpenica</name>
    <dbReference type="NCBI Taxonomy" id="455432"/>
    <lineage>
        <taxon>Bacteria</taxon>
        <taxon>Bacillati</taxon>
        <taxon>Actinomycetota</taxon>
        <taxon>Actinomycetes</taxon>
        <taxon>Mycobacteriales</taxon>
        <taxon>Nocardiaceae</taxon>
        <taxon>Nocardia</taxon>
    </lineage>
</organism>
<proteinExistence type="predicted"/>
<feature type="chain" id="PRO_5039084838" description="Cyclase" evidence="1">
    <location>
        <begin position="21"/>
        <end position="212"/>
    </location>
</feature>
<feature type="signal peptide" evidence="1">
    <location>
        <begin position="1"/>
        <end position="20"/>
    </location>
</feature>
<evidence type="ECO:0000256" key="1">
    <source>
        <dbReference type="SAM" id="SignalP"/>
    </source>
</evidence>
<reference evidence="2 3" key="1">
    <citation type="journal article" date="2019" name="ACS Chem. Biol.">
        <title>Identification and Mobilization of a Cryptic Antibiotic Biosynthesis Gene Locus from a Human-Pathogenic Nocardia Isolate.</title>
        <authorList>
            <person name="Herisse M."/>
            <person name="Ishida K."/>
            <person name="Porter J.L."/>
            <person name="Howden B."/>
            <person name="Hertweck C."/>
            <person name="Stinear T.P."/>
            <person name="Pidot S.J."/>
        </authorList>
    </citation>
    <scope>NUCLEOTIDE SEQUENCE [LARGE SCALE GENOMIC DNA]</scope>
    <source>
        <strain evidence="2 3">AUSMDU00012715</strain>
    </source>
</reference>
<sequence length="212" mass="20537">MKSIPSLVVRVAAVAPVVLAASWCLAGSAGAVPQGTTTVDWQCQGTVFGVSQTSTMTVQVAGDAPGSAASGSAVAITLTPAQESVPGSSNGFTVNNIHDLKVVTPSPTNATVTSASLSGGTVAGTVDTSGGVVTMSVPGPIAGGSTFTLPAETINATAGASGSITTTYAGTSYSDPGMTLTSNVQGPLGPLDVPISCYPSPAPTFTTTTIGS</sequence>
<dbReference type="RefSeq" id="WP_167488372.1">
    <property type="nucleotide sequence ID" value="NZ_CP046173.1"/>
</dbReference>
<accession>A0A6G9Z7C4</accession>
<evidence type="ECO:0000313" key="2">
    <source>
        <dbReference type="EMBL" id="QIS21066.1"/>
    </source>
</evidence>